<accession>A0A9Q5GVQ9</accession>
<dbReference type="Proteomes" id="UP000281028">
    <property type="component" value="Unassembled WGS sequence"/>
</dbReference>
<evidence type="ECO:0000259" key="2">
    <source>
        <dbReference type="Pfam" id="PF02698"/>
    </source>
</evidence>
<dbReference type="PANTHER" id="PTHR30336:SF4">
    <property type="entry name" value="ENVELOPE BIOGENESIS FACTOR ELYC"/>
    <property type="match status" value="1"/>
</dbReference>
<protein>
    <submittedName>
        <fullName evidence="3">YdcF family protein</fullName>
    </submittedName>
</protein>
<organism evidence="3 4">
    <name type="scientific">Chitinophaga solisilvae</name>
    <dbReference type="NCBI Taxonomy" id="1233460"/>
    <lineage>
        <taxon>Bacteria</taxon>
        <taxon>Pseudomonadati</taxon>
        <taxon>Bacteroidota</taxon>
        <taxon>Chitinophagia</taxon>
        <taxon>Chitinophagales</taxon>
        <taxon>Chitinophagaceae</taxon>
        <taxon>Chitinophaga</taxon>
    </lineage>
</organism>
<dbReference type="InterPro" id="IPR051599">
    <property type="entry name" value="Cell_Envelope_Assoc"/>
</dbReference>
<name>A0A9Q5GVQ9_9BACT</name>
<proteinExistence type="predicted"/>
<keyword evidence="1" id="KW-0732">Signal</keyword>
<dbReference type="OrthoDB" id="1092058at2"/>
<feature type="signal peptide" evidence="1">
    <location>
        <begin position="1"/>
        <end position="24"/>
    </location>
</feature>
<feature type="chain" id="PRO_5040499635" evidence="1">
    <location>
        <begin position="25"/>
        <end position="417"/>
    </location>
</feature>
<dbReference type="InterPro" id="IPR003848">
    <property type="entry name" value="DUF218"/>
</dbReference>
<reference evidence="3" key="1">
    <citation type="submission" date="2020-05" db="EMBL/GenBank/DDBJ databases">
        <title>Chitinophaga laudate sp. nov., isolated from a tropical peat swamp.</title>
        <authorList>
            <person name="Goh C.B.S."/>
            <person name="Lee M.S."/>
            <person name="Parimannan S."/>
            <person name="Pasbakhsh P."/>
            <person name="Yule C.M."/>
            <person name="Rajandas H."/>
            <person name="Loke S."/>
            <person name="Croft L."/>
            <person name="Tan J.B.L."/>
        </authorList>
    </citation>
    <scope>NUCLEOTIDE SEQUENCE</scope>
    <source>
        <strain evidence="3">Mgbs1</strain>
    </source>
</reference>
<feature type="domain" description="DUF218" evidence="2">
    <location>
        <begin position="254"/>
        <end position="366"/>
    </location>
</feature>
<gene>
    <name evidence="3" type="ORF">ECE50_009595</name>
</gene>
<dbReference type="PANTHER" id="PTHR30336">
    <property type="entry name" value="INNER MEMBRANE PROTEIN, PROBABLE PERMEASE"/>
    <property type="match status" value="1"/>
</dbReference>
<comment type="caution">
    <text evidence="3">The sequence shown here is derived from an EMBL/GenBank/DDBJ whole genome shotgun (WGS) entry which is preliminary data.</text>
</comment>
<dbReference type="EMBL" id="RIAR02000001">
    <property type="protein sequence ID" value="NSL87083.1"/>
    <property type="molecule type" value="Genomic_DNA"/>
</dbReference>
<dbReference type="AlphaFoldDB" id="A0A9Q5GVQ9"/>
<keyword evidence="4" id="KW-1185">Reference proteome</keyword>
<evidence type="ECO:0000313" key="4">
    <source>
        <dbReference type="Proteomes" id="UP000281028"/>
    </source>
</evidence>
<dbReference type="GO" id="GO:0043164">
    <property type="term" value="P:Gram-negative-bacterium-type cell wall biogenesis"/>
    <property type="evidence" value="ECO:0007669"/>
    <property type="project" value="TreeGrafter"/>
</dbReference>
<dbReference type="GO" id="GO:0005886">
    <property type="term" value="C:plasma membrane"/>
    <property type="evidence" value="ECO:0007669"/>
    <property type="project" value="TreeGrafter"/>
</dbReference>
<dbReference type="GO" id="GO:0000270">
    <property type="term" value="P:peptidoglycan metabolic process"/>
    <property type="evidence" value="ECO:0007669"/>
    <property type="project" value="TreeGrafter"/>
</dbReference>
<sequence>MRFIRRGLLTVTLWGILLSVAAQTATPDRNYVFRQVNDQILNRNFYFLVLLDKLPGINRILEKDTIMLRLGNVYRSRFAAPGNSRSAHQLVAPFLIDSEHIAAAAGNWKSLQQQYPAALKELTTEMRRSGLFQRYAGDEDTQLLSHAWQDALEGINYILNAYTTNKGLRYPKIDSAIYAVNGPEYARAVEGLVAKRRAGKEKGLFYQRTLRLASDLLRLNNHDECARYEPMSGTNHNAYTQVSRTDWDKFRYSAILIPGAGPGNKEPISDFGKNRCRIGAEYFRKGGAAFIIVSGGHVHPIGTPYAEATEMKKYLVNELKIPADAVIIEPYARHTTTNVRNAVRLAWYSGMPTDKPMLCVSDALQLSYISSPVFIQRCMTELGYMPAKAITQEDLYFLSFKPQLISLHADARDPLDP</sequence>
<evidence type="ECO:0000313" key="3">
    <source>
        <dbReference type="EMBL" id="NSL87083.1"/>
    </source>
</evidence>
<evidence type="ECO:0000256" key="1">
    <source>
        <dbReference type="SAM" id="SignalP"/>
    </source>
</evidence>
<dbReference type="Pfam" id="PF02698">
    <property type="entry name" value="DUF218"/>
    <property type="match status" value="1"/>
</dbReference>
<dbReference type="CDD" id="cd06259">
    <property type="entry name" value="YdcF-like"/>
    <property type="match status" value="1"/>
</dbReference>